<organism evidence="2 3">
    <name type="scientific">Pogona vitticeps</name>
    <name type="common">central bearded dragon</name>
    <dbReference type="NCBI Taxonomy" id="103695"/>
    <lineage>
        <taxon>Eukaryota</taxon>
        <taxon>Metazoa</taxon>
        <taxon>Chordata</taxon>
        <taxon>Craniata</taxon>
        <taxon>Vertebrata</taxon>
        <taxon>Euteleostomi</taxon>
        <taxon>Lepidosauria</taxon>
        <taxon>Squamata</taxon>
        <taxon>Bifurcata</taxon>
        <taxon>Unidentata</taxon>
        <taxon>Episquamata</taxon>
        <taxon>Toxicofera</taxon>
        <taxon>Iguania</taxon>
        <taxon>Acrodonta</taxon>
        <taxon>Agamidae</taxon>
        <taxon>Amphibolurinae</taxon>
        <taxon>Pogona</taxon>
    </lineage>
</organism>
<protein>
    <submittedName>
        <fullName evidence="3">Uncharacterized protein C6orf132 homolog</fullName>
    </submittedName>
</protein>
<feature type="compositionally biased region" description="Polar residues" evidence="1">
    <location>
        <begin position="268"/>
        <end position="284"/>
    </location>
</feature>
<feature type="region of interest" description="Disordered" evidence="1">
    <location>
        <begin position="792"/>
        <end position="845"/>
    </location>
</feature>
<dbReference type="Proteomes" id="UP001652642">
    <property type="component" value="Chromosome 4"/>
</dbReference>
<keyword evidence="2" id="KW-1185">Reference proteome</keyword>
<dbReference type="KEGG" id="pvt:110072359"/>
<accession>A0A6J0SIW7</accession>
<feature type="compositionally biased region" description="Low complexity" evidence="1">
    <location>
        <begin position="943"/>
        <end position="957"/>
    </location>
</feature>
<feature type="compositionally biased region" description="Low complexity" evidence="1">
    <location>
        <begin position="613"/>
        <end position="626"/>
    </location>
</feature>
<feature type="compositionally biased region" description="Pro residues" evidence="1">
    <location>
        <begin position="213"/>
        <end position="225"/>
    </location>
</feature>
<evidence type="ECO:0000313" key="3">
    <source>
        <dbReference type="RefSeq" id="XP_020636291.2"/>
    </source>
</evidence>
<dbReference type="AlphaFoldDB" id="A0A6J0SIW7"/>
<feature type="compositionally biased region" description="Pro residues" evidence="1">
    <location>
        <begin position="147"/>
        <end position="203"/>
    </location>
</feature>
<gene>
    <name evidence="3" type="primary">C4H6orf132</name>
</gene>
<feature type="region of interest" description="Disordered" evidence="1">
    <location>
        <begin position="858"/>
        <end position="977"/>
    </location>
</feature>
<feature type="compositionally biased region" description="Polar residues" evidence="1">
    <location>
        <begin position="754"/>
        <end position="763"/>
    </location>
</feature>
<sequence length="1125" mass="120907">MKKHNSVQGTFSRLFGKKHASNNSANNLFVTNPPWIFTQEVKSDTLASSGELDGIYYGDNRFGSVTDSGTATLKPRPRVRPLLTFLPLNAQETHGVAVPTPSVPEGFEDKLSPGLGSQIGGNYRKYNSVVDLRPKAFEENYLDDDYIPPPPSVPPPPPPPSTDLSPPPYSMEVPPSPPMLPPPPPPPPAMPAPSLPSLVPPSDPYSNLSSPSTPSPPDFIPPTPPLAFTDGAGHPLPHIPPFSNGVSKWKSETVLNLREPGSIPHSPNLISPITPTQKKSQFTKSDQDPHLTFPRSLKIPPPTPVRTSSISSAEKESSPKDEQLPTMVPHSRPALPPNFTIRSATAVHTGGESGRKATLEKPSIVVTESGNSSLTSDSNGSLTQMKHEITSRGKTEPSAEHASSNDDDDDEWNERSNLDKLKHELSALLSSSCRKEDKIIVPKTKTNITDTNHVATDELKQAKPVVKSSQSSPPVEGEKKEKIAAKISSPSKVITSDAISTPDTMTVQANSVMKFKDELEAVLSPTKDGGPPLAFANLRHNPETKKQVTLQFGGGQINGEASRLPKPIAHQNNSTLEGTEKDPKASPSASSNHTPSYKPPVSPQKPKNEPLVPAASSPASSGTASPIRTASPSMDFSLLQYKTHRMQLGSVDSLASATSSQTTEDGSVSINNPENQKDSGERKLSVASSLSSNMEQTNNEVLIHPVTGEKVERGSPMALLLAAQQRAQRGRSSASASRQNSYLSEKPPIRLSENLHNSNRSETGMSTIYYNDAKPNSVTVVPKLPQKGSLVLSEQRQPTAASASNSSDVGLSEFGQKEQKPQTLSNAPEENKNGQKLPETNEKTVSINRYNSSSLVQSLLASSHSKQQDLHNMPEAPANSLTTAQNHTASNNEEEEDVFDYEIIPPPPEFSNDASGVPLSSSNREQNHISSNSLASDKQLNLSHSGYDSSQSYSLTSKPTLENNTRPSGYTHHYPGGSYSSSYLSSYSSTRPLIKKRLYVSETDGSYGRAAMYSRSVSSPNSYGHNTLTYHSQAAEGKRRVNSIQRNVPNSAQGRRVSLELPGKTVAFNVSSDAKYKGQNGEYSSAPAAGRSSQGSLSYGGTANTFTVRPGTRQPISYSYQGGLH</sequence>
<dbReference type="PANTHER" id="PTHR35077">
    <property type="entry name" value="SIMILAR TO AI661453 PROTEIN"/>
    <property type="match status" value="1"/>
</dbReference>
<feature type="compositionally biased region" description="Polar residues" evidence="1">
    <location>
        <begin position="1114"/>
        <end position="1125"/>
    </location>
</feature>
<dbReference type="OrthoDB" id="9945848at2759"/>
<feature type="compositionally biased region" description="Polar residues" evidence="1">
    <location>
        <begin position="879"/>
        <end position="891"/>
    </location>
</feature>
<feature type="region of interest" description="Disordered" evidence="1">
    <location>
        <begin position="451"/>
        <end position="484"/>
    </location>
</feature>
<evidence type="ECO:0000313" key="2">
    <source>
        <dbReference type="Proteomes" id="UP001652642"/>
    </source>
</evidence>
<feature type="compositionally biased region" description="Polar residues" evidence="1">
    <location>
        <begin position="686"/>
        <end position="700"/>
    </location>
</feature>
<feature type="compositionally biased region" description="Low complexity" evidence="1">
    <location>
        <begin position="462"/>
        <end position="475"/>
    </location>
</feature>
<feature type="compositionally biased region" description="Polar residues" evidence="1">
    <location>
        <begin position="1091"/>
        <end position="1107"/>
    </location>
</feature>
<feature type="region of interest" description="Disordered" evidence="1">
    <location>
        <begin position="523"/>
        <end position="631"/>
    </location>
</feature>
<name>A0A6J0SIW7_9SAUR</name>
<dbReference type="GeneID" id="110072359"/>
<feature type="region of interest" description="Disordered" evidence="1">
    <location>
        <begin position="652"/>
        <end position="700"/>
    </location>
</feature>
<dbReference type="RefSeq" id="XP_020636291.2">
    <property type="nucleotide sequence ID" value="XM_020780632.2"/>
</dbReference>
<feature type="compositionally biased region" description="Low complexity" evidence="1">
    <location>
        <begin position="968"/>
        <end position="977"/>
    </location>
</feature>
<dbReference type="PANTHER" id="PTHR35077:SF2">
    <property type="entry name" value="SIMILAR TO AI661453 PROTEIN"/>
    <property type="match status" value="1"/>
</dbReference>
<feature type="region of interest" description="Disordered" evidence="1">
    <location>
        <begin position="1077"/>
        <end position="1125"/>
    </location>
</feature>
<feature type="compositionally biased region" description="Low complexity" evidence="1">
    <location>
        <begin position="718"/>
        <end position="744"/>
    </location>
</feature>
<evidence type="ECO:0000256" key="1">
    <source>
        <dbReference type="SAM" id="MobiDB-lite"/>
    </source>
</evidence>
<feature type="compositionally biased region" description="Polar residues" evidence="1">
    <location>
        <begin position="366"/>
        <end position="384"/>
    </location>
</feature>
<feature type="region of interest" description="Disordered" evidence="1">
    <location>
        <begin position="717"/>
        <end position="763"/>
    </location>
</feature>
<proteinExistence type="predicted"/>
<feature type="compositionally biased region" description="Polar residues" evidence="1">
    <location>
        <begin position="653"/>
        <end position="674"/>
    </location>
</feature>
<dbReference type="CTD" id="101940849"/>
<feature type="compositionally biased region" description="Polar residues" evidence="1">
    <location>
        <begin position="912"/>
        <end position="942"/>
    </location>
</feature>
<feature type="compositionally biased region" description="Polar residues" evidence="1">
    <location>
        <begin position="958"/>
        <end position="967"/>
    </location>
</feature>
<feature type="compositionally biased region" description="Basic and acidic residues" evidence="1">
    <location>
        <begin position="313"/>
        <end position="323"/>
    </location>
</feature>
<feature type="compositionally biased region" description="Polar residues" evidence="1">
    <location>
        <begin position="792"/>
        <end position="809"/>
    </location>
</feature>
<feature type="region of interest" description="Disordered" evidence="1">
    <location>
        <begin position="141"/>
        <end position="415"/>
    </location>
</feature>
<feature type="compositionally biased region" description="Basic and acidic residues" evidence="1">
    <location>
        <begin position="675"/>
        <end position="684"/>
    </location>
</feature>
<dbReference type="InParanoid" id="A0A6J0SIW7"/>
<feature type="compositionally biased region" description="Basic and acidic residues" evidence="1">
    <location>
        <begin position="385"/>
        <end position="399"/>
    </location>
</feature>
<reference evidence="3" key="1">
    <citation type="submission" date="2025-08" db="UniProtKB">
        <authorList>
            <consortium name="RefSeq"/>
        </authorList>
    </citation>
    <scope>IDENTIFICATION</scope>
</reference>